<sequence length="120" mass="13385">MKEGTMIRKELHIRPVLAQRKMVGAGFSWPTLVLDPVIASITISKFTWIEDFPVGSRSPTKDPSFDSFHNNRHIAQELPALAEWKSPAPIRIPIGSRAFLPATSEITNDPVVLQLIRVGE</sequence>
<dbReference type="RefSeq" id="XP_017981146.1">
    <property type="nucleotide sequence ID" value="XM_018125657.1"/>
</dbReference>
<reference evidence="1" key="1">
    <citation type="journal article" date="1997" name="Nucleic Acids Res.">
        <title>tRNAscan-SE: a program for improved detection of transfer RNA genes in genomic sequence.</title>
        <authorList>
            <person name="Lowe T.M."/>
            <person name="Eddy S.R."/>
        </authorList>
    </citation>
    <scope>NUCLEOTIDE SEQUENCE [LARGE SCALE GENOMIC DNA]</scope>
    <source>
        <strain evidence="1">r\B97-61/B2</strain>
    </source>
</reference>
<dbReference type="Proteomes" id="UP000694886">
    <property type="component" value="Chromosome 8"/>
</dbReference>
<name>A0AB32WTT6_THECC</name>
<dbReference type="AlphaFoldDB" id="A0AB32WTT6"/>
<dbReference type="KEGG" id="tcc:18591251"/>
<evidence type="ECO:0000313" key="1">
    <source>
        <dbReference type="Proteomes" id="UP000694886"/>
    </source>
</evidence>
<proteinExistence type="predicted"/>
<dbReference type="Gramene" id="Tc08v2_t000970.1">
    <property type="protein sequence ID" value="Tc08v2_p000970.1"/>
    <property type="gene ID" value="Tc08v2_g000970"/>
</dbReference>
<organism evidence="1 2">
    <name type="scientific">Theobroma cacao</name>
    <name type="common">Cacao</name>
    <name type="synonym">Cocoa</name>
    <dbReference type="NCBI Taxonomy" id="3641"/>
    <lineage>
        <taxon>Eukaryota</taxon>
        <taxon>Viridiplantae</taxon>
        <taxon>Streptophyta</taxon>
        <taxon>Embryophyta</taxon>
        <taxon>Tracheophyta</taxon>
        <taxon>Spermatophyta</taxon>
        <taxon>Magnoliopsida</taxon>
        <taxon>eudicotyledons</taxon>
        <taxon>Gunneridae</taxon>
        <taxon>Pentapetalae</taxon>
        <taxon>rosids</taxon>
        <taxon>malvids</taxon>
        <taxon>Malvales</taxon>
        <taxon>Malvaceae</taxon>
        <taxon>Byttnerioideae</taxon>
        <taxon>Theobroma</taxon>
    </lineage>
</organism>
<protein>
    <submittedName>
        <fullName evidence="2">Uncharacterized protein LOC18591251</fullName>
    </submittedName>
</protein>
<dbReference type="GeneID" id="18591251"/>
<reference evidence="2" key="2">
    <citation type="submission" date="2025-08" db="UniProtKB">
        <authorList>
            <consortium name="RefSeq"/>
        </authorList>
    </citation>
    <scope>IDENTIFICATION</scope>
</reference>
<gene>
    <name evidence="2" type="primary">LOC18591251</name>
</gene>
<accession>A0AB32WTT6</accession>
<evidence type="ECO:0000313" key="2">
    <source>
        <dbReference type="RefSeq" id="XP_017981146.1"/>
    </source>
</evidence>